<name>A0ACC3SLK1_9PEZI</name>
<dbReference type="EMBL" id="JAMKPW020000005">
    <property type="protein sequence ID" value="KAK8217439.1"/>
    <property type="molecule type" value="Genomic_DNA"/>
</dbReference>
<evidence type="ECO:0000313" key="2">
    <source>
        <dbReference type="Proteomes" id="UP001320706"/>
    </source>
</evidence>
<gene>
    <name evidence="1" type="ORF">M8818_001195</name>
</gene>
<protein>
    <submittedName>
        <fullName evidence="1">Uncharacterized protein</fullName>
    </submittedName>
</protein>
<evidence type="ECO:0000313" key="1">
    <source>
        <dbReference type="EMBL" id="KAK8217439.1"/>
    </source>
</evidence>
<reference evidence="1" key="1">
    <citation type="submission" date="2024-02" db="EMBL/GenBank/DDBJ databases">
        <title>Metagenome Assembled Genome of Zalaria obscura JY119.</title>
        <authorList>
            <person name="Vighnesh L."/>
            <person name="Jagadeeshwari U."/>
            <person name="Venkata Ramana C."/>
            <person name="Sasikala C."/>
        </authorList>
    </citation>
    <scope>NUCLEOTIDE SEQUENCE</scope>
    <source>
        <strain evidence="1">JY119</strain>
    </source>
</reference>
<organism evidence="1 2">
    <name type="scientific">Zalaria obscura</name>
    <dbReference type="NCBI Taxonomy" id="2024903"/>
    <lineage>
        <taxon>Eukaryota</taxon>
        <taxon>Fungi</taxon>
        <taxon>Dikarya</taxon>
        <taxon>Ascomycota</taxon>
        <taxon>Pezizomycotina</taxon>
        <taxon>Dothideomycetes</taxon>
        <taxon>Dothideomycetidae</taxon>
        <taxon>Dothideales</taxon>
        <taxon>Zalariaceae</taxon>
        <taxon>Zalaria</taxon>
    </lineage>
</organism>
<sequence length="336" mass="38430">MVFRSLRSTTPAARPRYSISSMSLEPRALEIDDRTSTRTSMGSPRAVRDWDQHARGEQREAALASISFFSHTPEDEKPYHLMYGDLSGLPKTNLVRQWRDTVIKDIRGSEDTLDYDKTGIAIRRLDSRMSYDDFADDARITGVYYRELEKFLERLLGAKAVIVFRHCIRKRHPSFPVSIGEKYDFEQPTSIAHVDATALSTIEELSKHEKRLADAVVGSTIKRVQWVNVWKPLRGPVNDWPLAFCDASTVETKDLAVTDMVYPTYYTENLSVAYNDDRRWYYLSDHQPDELIIFKQSDTEPESLPGVPHTSFSNPSADPAESPRESIEARALVIYT</sequence>
<comment type="caution">
    <text evidence="1">The sequence shown here is derived from an EMBL/GenBank/DDBJ whole genome shotgun (WGS) entry which is preliminary data.</text>
</comment>
<accession>A0ACC3SLK1</accession>
<dbReference type="Proteomes" id="UP001320706">
    <property type="component" value="Unassembled WGS sequence"/>
</dbReference>
<proteinExistence type="predicted"/>
<keyword evidence="2" id="KW-1185">Reference proteome</keyword>